<gene>
    <name evidence="2" type="ORF">C7U55_10565</name>
    <name evidence="1" type="ORF">LJD69_08450</name>
</gene>
<reference evidence="2" key="2">
    <citation type="journal article" date="2019" name="Int. J. Syst. Evol. Microbiol.">
        <title>Faecalibacillus intestinalis gen. nov., sp. nov. and Faecalibacillus faecis sp. nov., isolated from human faeces.</title>
        <authorList>
            <person name="Seo B."/>
            <person name="Jeon K."/>
            <person name="Baek I."/>
            <person name="Lee Y.M."/>
            <person name="Baek K."/>
            <person name="Ko G."/>
        </authorList>
    </citation>
    <scope>NUCLEOTIDE SEQUENCE</scope>
    <source>
        <strain evidence="2">SNUG30370</strain>
    </source>
</reference>
<dbReference type="AlphaFoldDB" id="A0A2T3FSL4"/>
<dbReference type="RefSeq" id="WP_032089690.1">
    <property type="nucleotide sequence ID" value="NZ_JAJDKR010000019.1"/>
</dbReference>
<dbReference type="GeneID" id="77471530"/>
<comment type="caution">
    <text evidence="2">The sequence shown here is derived from an EMBL/GenBank/DDBJ whole genome shotgun (WGS) entry which is preliminary data.</text>
</comment>
<dbReference type="Proteomes" id="UP001198439">
    <property type="component" value="Unassembled WGS sequence"/>
</dbReference>
<evidence type="ECO:0000313" key="1">
    <source>
        <dbReference type="EMBL" id="MCB8610623.1"/>
    </source>
</evidence>
<protein>
    <submittedName>
        <fullName evidence="2">Uncharacterized protein</fullName>
    </submittedName>
</protein>
<evidence type="ECO:0000313" key="2">
    <source>
        <dbReference type="EMBL" id="PST38266.1"/>
    </source>
</evidence>
<organism evidence="2 3">
    <name type="scientific">Faecalibacillus faecis</name>
    <dbReference type="NCBI Taxonomy" id="1982628"/>
    <lineage>
        <taxon>Bacteria</taxon>
        <taxon>Bacillati</taxon>
        <taxon>Bacillota</taxon>
        <taxon>Erysipelotrichia</taxon>
        <taxon>Erysipelotrichales</taxon>
        <taxon>Coprobacillaceae</taxon>
        <taxon>Faecalibacillus</taxon>
    </lineage>
</organism>
<sequence length="97" mass="11591">MSKQDEFIKQLYYGDDLFYENTRKDSSKKCELNKIRDEIHKKIMKALIQVYGEEEANKINEEWIGCSSEIEIENEIVIFKEALYLGYDLADVFLNRR</sequence>
<dbReference type="Proteomes" id="UP000241201">
    <property type="component" value="Unassembled WGS sequence"/>
</dbReference>
<reference evidence="3" key="1">
    <citation type="submission" date="2018-03" db="EMBL/GenBank/DDBJ databases">
        <title>Lachnoclostridium SNUG30370 gen.nov., sp.nov., isolated from human faeces.</title>
        <authorList>
            <person name="Seo B."/>
            <person name="Jeon K."/>
            <person name="Ko G."/>
        </authorList>
    </citation>
    <scope>NUCLEOTIDE SEQUENCE [LARGE SCALE GENOMIC DNA]</scope>
    <source>
        <strain evidence="3">SNUG30370</strain>
    </source>
</reference>
<accession>A0A2T3FSL4</accession>
<dbReference type="EMBL" id="JAJDKZ010000021">
    <property type="protein sequence ID" value="MCB8610623.1"/>
    <property type="molecule type" value="Genomic_DNA"/>
</dbReference>
<name>A0A2T3FSL4_9FIRM</name>
<proteinExistence type="predicted"/>
<reference evidence="1" key="3">
    <citation type="submission" date="2021-10" db="EMBL/GenBank/DDBJ databases">
        <title>Collection of gut derived symbiotic bacterial strains cultured from healthy donors.</title>
        <authorList>
            <person name="Lin H."/>
            <person name="Littmann E."/>
            <person name="Kohout C."/>
            <person name="Pamer E.G."/>
        </authorList>
    </citation>
    <scope>NUCLEOTIDE SEQUENCE</scope>
    <source>
        <strain evidence="1">DFI.4.48</strain>
    </source>
</reference>
<dbReference type="EMBL" id="PYLP01000016">
    <property type="protein sequence ID" value="PST38266.1"/>
    <property type="molecule type" value="Genomic_DNA"/>
</dbReference>
<evidence type="ECO:0000313" key="3">
    <source>
        <dbReference type="Proteomes" id="UP000241201"/>
    </source>
</evidence>
<keyword evidence="3" id="KW-1185">Reference proteome</keyword>